<dbReference type="GO" id="GO:0008253">
    <property type="term" value="F:5'-nucleotidase activity"/>
    <property type="evidence" value="ECO:0007669"/>
    <property type="project" value="InterPro"/>
</dbReference>
<dbReference type="GO" id="GO:0009117">
    <property type="term" value="P:nucleotide metabolic process"/>
    <property type="evidence" value="ECO:0007669"/>
    <property type="project" value="InterPro"/>
</dbReference>
<dbReference type="AlphaFoldDB" id="A0A7L2AAH1"/>
<dbReference type="EMBL" id="VXBY01005486">
    <property type="protein sequence ID" value="NXP42184.1"/>
    <property type="molecule type" value="Genomic_DNA"/>
</dbReference>
<feature type="non-terminal residue" evidence="1">
    <location>
        <position position="248"/>
    </location>
</feature>
<proteinExistence type="predicted"/>
<name>A0A7L2AAH1_LEILU</name>
<dbReference type="Pfam" id="PF06189">
    <property type="entry name" value="5-nucleotidase"/>
    <property type="match status" value="1"/>
</dbReference>
<sequence length="248" mass="27061">QAVQYVNKKILESNPAERDLFDILVLSNNSPESGVRIINSAKHYGKGDPSLAMPDSPGGCRAHQVPQWIISGKQRDRGYKGKGRRDSLGAQLPSAISFTPGKVQAPSTPLRVVFDGDAVLFSDETDLIFQEQGLEGAVQYERAMEAIPIGEGPLKAFAMHLGKMRKKFGQEGSPIRTYLVTARSGRDMGIRAIKTLREWGLPIDEAFFMDGAPKGPILAQIQPHIFFDDGLHNIQGAQNVGVPSAWVP</sequence>
<protein>
    <submittedName>
        <fullName evidence="1">5NT1A nucleotidase</fullName>
    </submittedName>
</protein>
<dbReference type="SUPFAM" id="SSF56784">
    <property type="entry name" value="HAD-like"/>
    <property type="match status" value="1"/>
</dbReference>
<dbReference type="InterPro" id="IPR036412">
    <property type="entry name" value="HAD-like_sf"/>
</dbReference>
<evidence type="ECO:0000313" key="2">
    <source>
        <dbReference type="Proteomes" id="UP000524007"/>
    </source>
</evidence>
<feature type="non-terminal residue" evidence="1">
    <location>
        <position position="1"/>
    </location>
</feature>
<comment type="caution">
    <text evidence="1">The sequence shown here is derived from an EMBL/GenBank/DDBJ whole genome shotgun (WGS) entry which is preliminary data.</text>
</comment>
<evidence type="ECO:0000313" key="1">
    <source>
        <dbReference type="EMBL" id="NXP42184.1"/>
    </source>
</evidence>
<gene>
    <name evidence="1" type="primary">Nt5c1a_1</name>
    <name evidence="1" type="ORF">LEILUT_R05594</name>
</gene>
<accession>A0A7L2AAH1</accession>
<dbReference type="GO" id="GO:0000287">
    <property type="term" value="F:magnesium ion binding"/>
    <property type="evidence" value="ECO:0007669"/>
    <property type="project" value="InterPro"/>
</dbReference>
<dbReference type="Proteomes" id="UP000524007">
    <property type="component" value="Unassembled WGS sequence"/>
</dbReference>
<keyword evidence="2" id="KW-1185">Reference proteome</keyword>
<dbReference type="PANTHER" id="PTHR31367">
    <property type="entry name" value="CYTOSOLIC 5'-NUCLEOTIDASE 1 FAMILY MEMBER"/>
    <property type="match status" value="1"/>
</dbReference>
<dbReference type="GO" id="GO:0046085">
    <property type="term" value="P:adenosine metabolic process"/>
    <property type="evidence" value="ECO:0007669"/>
    <property type="project" value="TreeGrafter"/>
</dbReference>
<reference evidence="1 2" key="1">
    <citation type="submission" date="2019-09" db="EMBL/GenBank/DDBJ databases">
        <title>Bird 10,000 Genomes (B10K) Project - Family phase.</title>
        <authorList>
            <person name="Zhang G."/>
        </authorList>
    </citation>
    <scope>NUCLEOTIDE SEQUENCE [LARGE SCALE GENOMIC DNA]</scope>
    <source>
        <strain evidence="1">B10K-DU-002-43</strain>
        <tissue evidence="1">Muscle</tissue>
    </source>
</reference>
<dbReference type="GO" id="GO:0005829">
    <property type="term" value="C:cytosol"/>
    <property type="evidence" value="ECO:0007669"/>
    <property type="project" value="TreeGrafter"/>
</dbReference>
<dbReference type="PANTHER" id="PTHR31367:SF3">
    <property type="entry name" value="CYTOSOLIC 5'-NUCLEOTIDASE 1A"/>
    <property type="match status" value="1"/>
</dbReference>
<dbReference type="InterPro" id="IPR010394">
    <property type="entry name" value="5-nucleotidase"/>
</dbReference>
<dbReference type="GO" id="GO:0000166">
    <property type="term" value="F:nucleotide binding"/>
    <property type="evidence" value="ECO:0007669"/>
    <property type="project" value="InterPro"/>
</dbReference>
<organism evidence="1 2">
    <name type="scientific">Leiothrix lutea</name>
    <name type="common">Red-billed leiothrix</name>
    <name type="synonym">Sylvia lutea</name>
    <dbReference type="NCBI Taxonomy" id="36275"/>
    <lineage>
        <taxon>Eukaryota</taxon>
        <taxon>Metazoa</taxon>
        <taxon>Chordata</taxon>
        <taxon>Craniata</taxon>
        <taxon>Vertebrata</taxon>
        <taxon>Euteleostomi</taxon>
        <taxon>Archelosauria</taxon>
        <taxon>Archosauria</taxon>
        <taxon>Dinosauria</taxon>
        <taxon>Saurischia</taxon>
        <taxon>Theropoda</taxon>
        <taxon>Coelurosauria</taxon>
        <taxon>Aves</taxon>
        <taxon>Neognathae</taxon>
        <taxon>Neoaves</taxon>
        <taxon>Telluraves</taxon>
        <taxon>Australaves</taxon>
        <taxon>Passeriformes</taxon>
        <taxon>Sylvioidea</taxon>
        <taxon>Leiothrichidae</taxon>
        <taxon>Leiothrix</taxon>
    </lineage>
</organism>